<name>A0A5D3DTR8_CUCMM</name>
<evidence type="ECO:0000313" key="3">
    <source>
        <dbReference type="Proteomes" id="UP000321947"/>
    </source>
</evidence>
<gene>
    <name evidence="2" type="ORF">E5676_scaffold95G001080</name>
</gene>
<feature type="compositionally biased region" description="Low complexity" evidence="1">
    <location>
        <begin position="146"/>
        <end position="158"/>
    </location>
</feature>
<protein>
    <submittedName>
        <fullName evidence="2">Uncharacterized protein</fullName>
    </submittedName>
</protein>
<dbReference type="EMBL" id="SSTD01003134">
    <property type="protein sequence ID" value="TYK27096.1"/>
    <property type="molecule type" value="Genomic_DNA"/>
</dbReference>
<dbReference type="AlphaFoldDB" id="A0A5D3DTR8"/>
<proteinExistence type="predicted"/>
<feature type="compositionally biased region" description="Polar residues" evidence="1">
    <location>
        <begin position="65"/>
        <end position="80"/>
    </location>
</feature>
<feature type="region of interest" description="Disordered" evidence="1">
    <location>
        <begin position="62"/>
        <end position="167"/>
    </location>
</feature>
<evidence type="ECO:0000256" key="1">
    <source>
        <dbReference type="SAM" id="MobiDB-lite"/>
    </source>
</evidence>
<evidence type="ECO:0000313" key="2">
    <source>
        <dbReference type="EMBL" id="TYK27096.1"/>
    </source>
</evidence>
<sequence length="265" mass="28542">MRLVEIELRNPSKSLPLPSPPVVAVDCFSQNNRADRHPVEPSPSIERLFSRQPSWIGSRLASRQLPPQNQPSPTARSVTPSHAARWSSKPAKLSHAAPPQSSRTAVLDRVSASRKPERPASTCVDRTCAASAPLAEPHPFARSRTRAAPAPESSRAAPCLQPSCRGDSSLQAEPIPAFQAEPIPAFLAKPICLSLSRQPAPVLCTYLPDCLSVSSGFATDQYVLGAPSGHRRPDFVPTRAHVARVETGVRARASWRATRSGRGEP</sequence>
<reference evidence="2 3" key="1">
    <citation type="submission" date="2019-08" db="EMBL/GenBank/DDBJ databases">
        <title>Draft genome sequences of two oriental melons (Cucumis melo L. var makuwa).</title>
        <authorList>
            <person name="Kwon S.-Y."/>
        </authorList>
    </citation>
    <scope>NUCLEOTIDE SEQUENCE [LARGE SCALE GENOMIC DNA]</scope>
    <source>
        <strain evidence="3">cv. Chang Bougi</strain>
        <tissue evidence="2">Leaf</tissue>
    </source>
</reference>
<organism evidence="2 3">
    <name type="scientific">Cucumis melo var. makuwa</name>
    <name type="common">Oriental melon</name>
    <dbReference type="NCBI Taxonomy" id="1194695"/>
    <lineage>
        <taxon>Eukaryota</taxon>
        <taxon>Viridiplantae</taxon>
        <taxon>Streptophyta</taxon>
        <taxon>Embryophyta</taxon>
        <taxon>Tracheophyta</taxon>
        <taxon>Spermatophyta</taxon>
        <taxon>Magnoliopsida</taxon>
        <taxon>eudicotyledons</taxon>
        <taxon>Gunneridae</taxon>
        <taxon>Pentapetalae</taxon>
        <taxon>rosids</taxon>
        <taxon>fabids</taxon>
        <taxon>Cucurbitales</taxon>
        <taxon>Cucurbitaceae</taxon>
        <taxon>Benincaseae</taxon>
        <taxon>Cucumis</taxon>
    </lineage>
</organism>
<dbReference type="Proteomes" id="UP000321947">
    <property type="component" value="Unassembled WGS sequence"/>
</dbReference>
<accession>A0A5D3DTR8</accession>
<comment type="caution">
    <text evidence="2">The sequence shown here is derived from an EMBL/GenBank/DDBJ whole genome shotgun (WGS) entry which is preliminary data.</text>
</comment>